<evidence type="ECO:0000256" key="4">
    <source>
        <dbReference type="ARBA" id="ARBA00023143"/>
    </source>
</evidence>
<dbReference type="SMART" id="SM00567">
    <property type="entry name" value="EZ_HEAT"/>
    <property type="match status" value="3"/>
</dbReference>
<feature type="region of interest" description="Disordered" evidence="5">
    <location>
        <begin position="575"/>
        <end position="624"/>
    </location>
</feature>
<sequence>MAFAMKRKLSFDSTVRNVDPRRILLPTLCLVVVMSGISGCASSLLNMAGSNAIGSKFASLVGKDKKSSVEKEDDNDFDTSTKIETPLLSDYISVTGNNVVVLRGVGLVTGLDGTGGDPPPSHYRKELLDEMARIKVPNPQQVLASRNTALVTVIAYLPAMVREGQRFDVRVALPPNSEATSLKGGTLLETRLTEEATVSGRNLKGHKYGIAQGAILTALGDGGKANSGMLRRGSIPGGAVSSTERDLEIILRNEFRGSKTSHQIASVISRRLHHYNRIGQRIPMAEAKTDMMIELKVHPIYRNNFPRYQHMIRSIAYKESDVSRRLRIEQLSREILEPQSAKRAALALEAVGTDSIPFLQAALTSDNLEVRFHAAQALAYMEDSSGVSVLQEAAEGESAFRVYALAALSVIDDADAVIALRELMSSENLETRYGAVRALKEKNPHDPALGTQNFPRQFVLHAVESTSKPAVHVVRYRSPEVVVFGSQQTLRMPAVLNAGNRIRVMGRAGDKTVTVTKYRLNAEPERHTASTNLVDILHAVAALGATYPDVVQMLLEADDQKVLTGDFGVDRLPQAGRTFQRQSNNSLESSEKEARLGTPSHTPGLFDRLEDAEQRSSEESDSAMSRLFDANSEELDEPEKTTQADELLENVEGFLSEDADDAIEKMNLSEEAVPMEVLNDLEDNFEFEETDFKEPIGSKMRRLFTSPFNKKSEG</sequence>
<reference evidence="6 7" key="1">
    <citation type="journal article" date="2016" name="Front. Microbiol.">
        <title>Fuerstia marisgermanicae gen. nov., sp. nov., an Unusual Member of the Phylum Planctomycetes from the German Wadden Sea.</title>
        <authorList>
            <person name="Kohn T."/>
            <person name="Heuer A."/>
            <person name="Jogler M."/>
            <person name="Vollmers J."/>
            <person name="Boedeker C."/>
            <person name="Bunk B."/>
            <person name="Rast P."/>
            <person name="Borchert D."/>
            <person name="Glockner I."/>
            <person name="Freese H.M."/>
            <person name="Klenk H.P."/>
            <person name="Overmann J."/>
            <person name="Kaster A.K."/>
            <person name="Rohde M."/>
            <person name="Wiegand S."/>
            <person name="Jogler C."/>
        </authorList>
    </citation>
    <scope>NUCLEOTIDE SEQUENCE [LARGE SCALE GENOMIC DNA]</scope>
    <source>
        <strain evidence="6 7">NH11</strain>
    </source>
</reference>
<dbReference type="SUPFAM" id="SSF48371">
    <property type="entry name" value="ARM repeat"/>
    <property type="match status" value="1"/>
</dbReference>
<dbReference type="PANTHER" id="PTHR30381">
    <property type="entry name" value="FLAGELLAR P-RING PERIPLASMIC PROTEIN FLGI"/>
    <property type="match status" value="1"/>
</dbReference>
<evidence type="ECO:0000256" key="2">
    <source>
        <dbReference type="ARBA" id="ARBA00004117"/>
    </source>
</evidence>
<name>A0A1P8WI65_9PLAN</name>
<comment type="function">
    <text evidence="1">Assembles around the rod to form the L-ring and probably protects the motor/basal body from shearing forces during rotation.</text>
</comment>
<feature type="compositionally biased region" description="Basic and acidic residues" evidence="5">
    <location>
        <begin position="607"/>
        <end position="618"/>
    </location>
</feature>
<protein>
    <submittedName>
        <fullName evidence="6">Basal body P-ring protein</fullName>
    </submittedName>
</protein>
<proteinExistence type="predicted"/>
<dbReference type="STRING" id="1891926.Fuma_03366"/>
<evidence type="ECO:0000313" key="6">
    <source>
        <dbReference type="EMBL" id="APZ93748.1"/>
    </source>
</evidence>
<dbReference type="PANTHER" id="PTHR30381:SF0">
    <property type="entry name" value="FLAGELLAR P-RING PROTEIN"/>
    <property type="match status" value="1"/>
</dbReference>
<dbReference type="EMBL" id="CP017641">
    <property type="protein sequence ID" value="APZ93748.1"/>
    <property type="molecule type" value="Genomic_DNA"/>
</dbReference>
<keyword evidence="4" id="KW-0975">Bacterial flagellum</keyword>
<keyword evidence="3" id="KW-0732">Signal</keyword>
<dbReference type="KEGG" id="fmr:Fuma_03366"/>
<dbReference type="GO" id="GO:0009428">
    <property type="term" value="C:bacterial-type flagellum basal body, distal rod, P ring"/>
    <property type="evidence" value="ECO:0007669"/>
    <property type="project" value="InterPro"/>
</dbReference>
<gene>
    <name evidence="6" type="primary">flgI_2</name>
    <name evidence="6" type="ORF">Fuma_03366</name>
</gene>
<keyword evidence="7" id="KW-1185">Reference proteome</keyword>
<dbReference type="AlphaFoldDB" id="A0A1P8WI65"/>
<dbReference type="GO" id="GO:0030288">
    <property type="term" value="C:outer membrane-bounded periplasmic space"/>
    <property type="evidence" value="ECO:0007669"/>
    <property type="project" value="InterPro"/>
</dbReference>
<dbReference type="InterPro" id="IPR016024">
    <property type="entry name" value="ARM-type_fold"/>
</dbReference>
<dbReference type="GO" id="GO:0005198">
    <property type="term" value="F:structural molecule activity"/>
    <property type="evidence" value="ECO:0007669"/>
    <property type="project" value="InterPro"/>
</dbReference>
<dbReference type="InterPro" id="IPR011989">
    <property type="entry name" value="ARM-like"/>
</dbReference>
<evidence type="ECO:0000256" key="1">
    <source>
        <dbReference type="ARBA" id="ARBA00002591"/>
    </source>
</evidence>
<evidence type="ECO:0000256" key="5">
    <source>
        <dbReference type="SAM" id="MobiDB-lite"/>
    </source>
</evidence>
<dbReference type="InterPro" id="IPR004155">
    <property type="entry name" value="PBS_lyase_HEAT"/>
</dbReference>
<dbReference type="GO" id="GO:0071973">
    <property type="term" value="P:bacterial-type flagellum-dependent cell motility"/>
    <property type="evidence" value="ECO:0007669"/>
    <property type="project" value="InterPro"/>
</dbReference>
<dbReference type="Pfam" id="PF13646">
    <property type="entry name" value="HEAT_2"/>
    <property type="match status" value="1"/>
</dbReference>
<accession>A0A1P8WI65</accession>
<comment type="subcellular location">
    <subcellularLocation>
        <location evidence="2">Bacterial flagellum basal body</location>
    </subcellularLocation>
</comment>
<dbReference type="InterPro" id="IPR001782">
    <property type="entry name" value="Flag_FlgI"/>
</dbReference>
<feature type="compositionally biased region" description="Polar residues" evidence="5">
    <location>
        <begin position="577"/>
        <end position="588"/>
    </location>
</feature>
<dbReference type="Gene3D" id="1.25.10.10">
    <property type="entry name" value="Leucine-rich Repeat Variant"/>
    <property type="match status" value="1"/>
</dbReference>
<dbReference type="PRINTS" id="PR01010">
    <property type="entry name" value="FLGPRINGFLGI"/>
</dbReference>
<dbReference type="Pfam" id="PF02119">
    <property type="entry name" value="FlgI"/>
    <property type="match status" value="1"/>
</dbReference>
<evidence type="ECO:0000256" key="3">
    <source>
        <dbReference type="ARBA" id="ARBA00022729"/>
    </source>
</evidence>
<evidence type="ECO:0000313" key="7">
    <source>
        <dbReference type="Proteomes" id="UP000187735"/>
    </source>
</evidence>
<dbReference type="Proteomes" id="UP000187735">
    <property type="component" value="Chromosome"/>
</dbReference>
<organism evidence="6 7">
    <name type="scientific">Fuerstiella marisgermanici</name>
    <dbReference type="NCBI Taxonomy" id="1891926"/>
    <lineage>
        <taxon>Bacteria</taxon>
        <taxon>Pseudomonadati</taxon>
        <taxon>Planctomycetota</taxon>
        <taxon>Planctomycetia</taxon>
        <taxon>Planctomycetales</taxon>
        <taxon>Planctomycetaceae</taxon>
        <taxon>Fuerstiella</taxon>
    </lineage>
</organism>